<dbReference type="Pfam" id="PF20736">
    <property type="entry name" value="Glyco_hydro127M"/>
    <property type="match status" value="1"/>
</dbReference>
<dbReference type="AlphaFoldDB" id="A0A841HIC6"/>
<evidence type="ECO:0008006" key="7">
    <source>
        <dbReference type="Google" id="ProtNLM"/>
    </source>
</evidence>
<evidence type="ECO:0000259" key="2">
    <source>
        <dbReference type="Pfam" id="PF07944"/>
    </source>
</evidence>
<dbReference type="SUPFAM" id="SSF48208">
    <property type="entry name" value="Six-hairpin glycosidases"/>
    <property type="match status" value="1"/>
</dbReference>
<keyword evidence="6" id="KW-1185">Reference proteome</keyword>
<proteinExistence type="predicted"/>
<accession>A0A841HIC6</accession>
<dbReference type="PANTHER" id="PTHR31151">
    <property type="entry name" value="PROLINE-TRNA LIGASE (DUF1680)"/>
    <property type="match status" value="1"/>
</dbReference>
<feature type="chain" id="PRO_5032334563" description="Glycosyl hydrolase" evidence="1">
    <location>
        <begin position="25"/>
        <end position="633"/>
    </location>
</feature>
<feature type="domain" description="DUF4986" evidence="3">
    <location>
        <begin position="580"/>
        <end position="631"/>
    </location>
</feature>
<feature type="signal peptide" evidence="1">
    <location>
        <begin position="1"/>
        <end position="24"/>
    </location>
</feature>
<evidence type="ECO:0000259" key="3">
    <source>
        <dbReference type="Pfam" id="PF16375"/>
    </source>
</evidence>
<dbReference type="EMBL" id="JACHHZ010000001">
    <property type="protein sequence ID" value="MBB6091815.1"/>
    <property type="molecule type" value="Genomic_DNA"/>
</dbReference>
<dbReference type="PANTHER" id="PTHR31151:SF0">
    <property type="entry name" value="PROLINE-TRNA LIGASE (DUF1680)"/>
    <property type="match status" value="1"/>
</dbReference>
<reference evidence="5 6" key="1">
    <citation type="submission" date="2020-08" db="EMBL/GenBank/DDBJ databases">
        <title>Genomic Encyclopedia of Type Strains, Phase IV (KMG-IV): sequencing the most valuable type-strain genomes for metagenomic binning, comparative biology and taxonomic classification.</title>
        <authorList>
            <person name="Goeker M."/>
        </authorList>
    </citation>
    <scope>NUCLEOTIDE SEQUENCE [LARGE SCALE GENOMIC DNA]</scope>
    <source>
        <strain evidence="5 6">DSM 26723</strain>
    </source>
</reference>
<evidence type="ECO:0000313" key="5">
    <source>
        <dbReference type="EMBL" id="MBB6091815.1"/>
    </source>
</evidence>
<keyword evidence="1" id="KW-0732">Signal</keyword>
<sequence length="633" mass="70093">MTLRIPRRTFVAAAFGTASLPLWPATSLGQASGQVTTIHNPLQPFDLKDVRLGAGPALEAAQVNRRYLLELDPDRLLHMFRLTAGLPSTAEPLGGWEAPDNELRGHFTGHYLSACALLAAQTGDAEVRARGDLMVTELAKCQAALGNGFLSAFPEELFDRLRAGKPAWAPFYTLHKIMAGLLDSYTLSGNEAALQTLLGMAKWTAAWTQPLSEDHMARVLEREYGGMNELLYNLGAVTKDAKWTELARRFDHERVFAPLAAGRDELQGLHVNTTIPKVIGAARGYEVTGDRRLQNVAGYFWHTVTERRCFCTGGTSSGESWNTPPGQLAKELSGYTQECCVTYNMQKLTRHLFQWTGDARAADYYERAYYNGILGVQHPSDGDKLYYVPLQSGFWKLFGTPLHDFWCCTGSMAESFAKLGDSIYFHDERGVFVNLFVPSTVTWAEKDVRLTQETRFPDSDTVRLTVHLKRPTAMPLRVRVPSWVQGGSASLNGRALDGFASPGSYFVVDRRWRDGDVLEVRLPMRLHYAVIPDDPTLRAVMYGPIVLAGRLGAAGLTKDNLRAGPTKPRTIPEYTSDPVAAPAIVGGSDDPSNWLRPVAGRPLEFQATGQATPLTLVPLHRVFDERYAVYWKV</sequence>
<feature type="domain" description="Non-reducing end beta-L-arabinofuranosidase-like GH127 catalytic" evidence="2">
    <location>
        <begin position="49"/>
        <end position="421"/>
    </location>
</feature>
<evidence type="ECO:0000259" key="4">
    <source>
        <dbReference type="Pfam" id="PF20736"/>
    </source>
</evidence>
<dbReference type="Proteomes" id="UP000588068">
    <property type="component" value="Unassembled WGS sequence"/>
</dbReference>
<dbReference type="InterPro" id="IPR012878">
    <property type="entry name" value="Beta-AFase-like_GH127_cat"/>
</dbReference>
<dbReference type="GO" id="GO:0005975">
    <property type="term" value="P:carbohydrate metabolic process"/>
    <property type="evidence" value="ECO:0007669"/>
    <property type="project" value="InterPro"/>
</dbReference>
<name>A0A841HIC6_9GAMM</name>
<dbReference type="RefSeq" id="WP_184329589.1">
    <property type="nucleotide sequence ID" value="NZ_JACHHZ010000001.1"/>
</dbReference>
<evidence type="ECO:0000313" key="6">
    <source>
        <dbReference type="Proteomes" id="UP000588068"/>
    </source>
</evidence>
<dbReference type="InterPro" id="IPR008928">
    <property type="entry name" value="6-hairpin_glycosidase_sf"/>
</dbReference>
<dbReference type="InterPro" id="IPR032275">
    <property type="entry name" value="DUF4986"/>
</dbReference>
<feature type="domain" description="Non-reducing end beta-L-arabinofuranosidase-like GH127 middle" evidence="4">
    <location>
        <begin position="431"/>
        <end position="524"/>
    </location>
</feature>
<dbReference type="InterPro" id="IPR049046">
    <property type="entry name" value="Beta-AFase-like_GH127_middle"/>
</dbReference>
<dbReference type="Pfam" id="PF16375">
    <property type="entry name" value="DUF4986"/>
    <property type="match status" value="1"/>
</dbReference>
<evidence type="ECO:0000256" key="1">
    <source>
        <dbReference type="SAM" id="SignalP"/>
    </source>
</evidence>
<gene>
    <name evidence="5" type="ORF">HNQ60_000661</name>
</gene>
<organism evidence="5 6">
    <name type="scientific">Povalibacter uvarum</name>
    <dbReference type="NCBI Taxonomy" id="732238"/>
    <lineage>
        <taxon>Bacteria</taxon>
        <taxon>Pseudomonadati</taxon>
        <taxon>Pseudomonadota</taxon>
        <taxon>Gammaproteobacteria</taxon>
        <taxon>Steroidobacterales</taxon>
        <taxon>Steroidobacteraceae</taxon>
        <taxon>Povalibacter</taxon>
    </lineage>
</organism>
<dbReference type="Pfam" id="PF07944">
    <property type="entry name" value="Beta-AFase-like_GH127_cat"/>
    <property type="match status" value="1"/>
</dbReference>
<comment type="caution">
    <text evidence="5">The sequence shown here is derived from an EMBL/GenBank/DDBJ whole genome shotgun (WGS) entry which is preliminary data.</text>
</comment>
<protein>
    <recommendedName>
        <fullName evidence="7">Glycosyl hydrolase</fullName>
    </recommendedName>
</protein>